<dbReference type="PANTHER" id="PTHR24116">
    <property type="entry name" value="KINASE D-INTERACTING SUBSTRATE OF 220 KDA"/>
    <property type="match status" value="1"/>
</dbReference>
<dbReference type="InterPro" id="IPR052771">
    <property type="entry name" value="Neurotrophin_sig_adaptor"/>
</dbReference>
<reference evidence="1" key="1">
    <citation type="journal article" date="2014" name="Nat. Commun.">
        <title>The rainbow trout genome provides novel insights into evolution after whole-genome duplication in vertebrates.</title>
        <authorList>
            <person name="Berthelot C."/>
            <person name="Brunet F."/>
            <person name="Chalopin D."/>
            <person name="Juanchich A."/>
            <person name="Bernard M."/>
            <person name="Noel B."/>
            <person name="Bento P."/>
            <person name="Da Silva C."/>
            <person name="Labadie K."/>
            <person name="Alberti A."/>
            <person name="Aury J.M."/>
            <person name="Louis A."/>
            <person name="Dehais P."/>
            <person name="Bardou P."/>
            <person name="Montfort J."/>
            <person name="Klopp C."/>
            <person name="Cabau C."/>
            <person name="Gaspin C."/>
            <person name="Thorgaard G.H."/>
            <person name="Boussaha M."/>
            <person name="Quillet E."/>
            <person name="Guyomard R."/>
            <person name="Galiana D."/>
            <person name="Bobe J."/>
            <person name="Volff J.N."/>
            <person name="Genet C."/>
            <person name="Wincker P."/>
            <person name="Jaillon O."/>
            <person name="Roest Crollius H."/>
            <person name="Guiguen Y."/>
        </authorList>
    </citation>
    <scope>NUCLEOTIDE SEQUENCE [LARGE SCALE GENOMIC DNA]</scope>
</reference>
<protein>
    <recommendedName>
        <fullName evidence="3">KAP NTPase domain-containing protein</fullName>
    </recommendedName>
</protein>
<dbReference type="GO" id="GO:0019887">
    <property type="term" value="F:protein kinase regulator activity"/>
    <property type="evidence" value="ECO:0007669"/>
    <property type="project" value="TreeGrafter"/>
</dbReference>
<evidence type="ECO:0008006" key="3">
    <source>
        <dbReference type="Google" id="ProtNLM"/>
    </source>
</evidence>
<organism evidence="1 2">
    <name type="scientific">Oncorhynchus mykiss</name>
    <name type="common">Rainbow trout</name>
    <name type="synonym">Salmo gairdneri</name>
    <dbReference type="NCBI Taxonomy" id="8022"/>
    <lineage>
        <taxon>Eukaryota</taxon>
        <taxon>Metazoa</taxon>
        <taxon>Chordata</taxon>
        <taxon>Craniata</taxon>
        <taxon>Vertebrata</taxon>
        <taxon>Euteleostomi</taxon>
        <taxon>Actinopterygii</taxon>
        <taxon>Neopterygii</taxon>
        <taxon>Teleostei</taxon>
        <taxon>Protacanthopterygii</taxon>
        <taxon>Salmoniformes</taxon>
        <taxon>Salmonidae</taxon>
        <taxon>Salmoninae</taxon>
        <taxon>Oncorhynchus</taxon>
    </lineage>
</organism>
<dbReference type="GO" id="GO:0030165">
    <property type="term" value="F:PDZ domain binding"/>
    <property type="evidence" value="ECO:0007669"/>
    <property type="project" value="TreeGrafter"/>
</dbReference>
<evidence type="ECO:0000313" key="2">
    <source>
        <dbReference type="Proteomes" id="UP000193380"/>
    </source>
</evidence>
<dbReference type="PaxDb" id="8022-A0A060YGX4"/>
<dbReference type="STRING" id="8022.A0A060YGX4"/>
<sequence>MRRLLNIVSVTGRLLRANHIIFIWDRLVSWINMTEEWPYRTSWLILFLEETDGISDQVTLKTIYERYVHTHTHTSAHLPAQADTQAVFLKCSFYTTHTPVFPDV</sequence>
<accession>A0A060YGX4</accession>
<dbReference type="PANTHER" id="PTHR24116:SF1">
    <property type="entry name" value="KINASE D-INTERACTING SUBSTRATE OF 220 KDA ISOFORM X1"/>
    <property type="match status" value="1"/>
</dbReference>
<dbReference type="Proteomes" id="UP000193380">
    <property type="component" value="Unassembled WGS sequence"/>
</dbReference>
<dbReference type="EMBL" id="FR911448">
    <property type="protein sequence ID" value="CDQ91163.1"/>
    <property type="molecule type" value="Genomic_DNA"/>
</dbReference>
<proteinExistence type="predicted"/>
<gene>
    <name evidence="1" type="ORF">GSONMT00053553001</name>
</gene>
<reference evidence="1" key="2">
    <citation type="submission" date="2014-03" db="EMBL/GenBank/DDBJ databases">
        <authorList>
            <person name="Genoscope - CEA"/>
        </authorList>
    </citation>
    <scope>NUCLEOTIDE SEQUENCE</scope>
</reference>
<name>A0A060YGX4_ONCMY</name>
<dbReference type="AlphaFoldDB" id="A0A060YGX4"/>
<evidence type="ECO:0000313" key="1">
    <source>
        <dbReference type="EMBL" id="CDQ91163.1"/>
    </source>
</evidence>